<dbReference type="PRINTS" id="PR00081">
    <property type="entry name" value="GDHRDH"/>
</dbReference>
<keyword evidence="4" id="KW-0472">Membrane</keyword>
<keyword evidence="4" id="KW-1133">Transmembrane helix</keyword>
<reference evidence="5 6" key="1">
    <citation type="submission" date="2020-03" db="EMBL/GenBank/DDBJ databases">
        <title>Draft Genome Sequence of Cudoniella acicularis.</title>
        <authorList>
            <person name="Buettner E."/>
            <person name="Kellner H."/>
        </authorList>
    </citation>
    <scope>NUCLEOTIDE SEQUENCE [LARGE SCALE GENOMIC DNA]</scope>
    <source>
        <strain evidence="5 6">DSM 108380</strain>
    </source>
</reference>
<dbReference type="InterPro" id="IPR036291">
    <property type="entry name" value="NAD(P)-bd_dom_sf"/>
</dbReference>
<dbReference type="InterPro" id="IPR020904">
    <property type="entry name" value="Sc_DH/Rdtase_CS"/>
</dbReference>
<feature type="transmembrane region" description="Helical" evidence="4">
    <location>
        <begin position="256"/>
        <end position="277"/>
    </location>
</feature>
<accession>A0A8H4RIE6</accession>
<organism evidence="5 6">
    <name type="scientific">Cudoniella acicularis</name>
    <dbReference type="NCBI Taxonomy" id="354080"/>
    <lineage>
        <taxon>Eukaryota</taxon>
        <taxon>Fungi</taxon>
        <taxon>Dikarya</taxon>
        <taxon>Ascomycota</taxon>
        <taxon>Pezizomycotina</taxon>
        <taxon>Leotiomycetes</taxon>
        <taxon>Helotiales</taxon>
        <taxon>Tricladiaceae</taxon>
        <taxon>Cudoniella</taxon>
    </lineage>
</organism>
<dbReference type="Gene3D" id="1.10.630.10">
    <property type="entry name" value="Cytochrome P450"/>
    <property type="match status" value="1"/>
</dbReference>
<dbReference type="PANTHER" id="PTHR44169:SF6">
    <property type="entry name" value="NADPH-DEPENDENT 1-ACYLDIHYDROXYACETONE PHOSPHATE REDUCTASE"/>
    <property type="match status" value="1"/>
</dbReference>
<dbReference type="PANTHER" id="PTHR44169">
    <property type="entry name" value="NADPH-DEPENDENT 1-ACYLDIHYDROXYACETONE PHOSPHATE REDUCTASE"/>
    <property type="match status" value="1"/>
</dbReference>
<keyword evidence="3" id="KW-0560">Oxidoreductase</keyword>
<dbReference type="Pfam" id="PF00106">
    <property type="entry name" value="adh_short"/>
    <property type="match status" value="1"/>
</dbReference>
<dbReference type="SUPFAM" id="SSF51735">
    <property type="entry name" value="NAD(P)-binding Rossmann-fold domains"/>
    <property type="match status" value="1"/>
</dbReference>
<evidence type="ECO:0000256" key="3">
    <source>
        <dbReference type="ARBA" id="ARBA00023002"/>
    </source>
</evidence>
<evidence type="ECO:0000256" key="2">
    <source>
        <dbReference type="ARBA" id="ARBA00022857"/>
    </source>
</evidence>
<dbReference type="GO" id="GO:0000140">
    <property type="term" value="F:acylglycerone-phosphate reductase (NADP+) activity"/>
    <property type="evidence" value="ECO:0007669"/>
    <property type="project" value="TreeGrafter"/>
</dbReference>
<comment type="similarity">
    <text evidence="1">Belongs to the short-chain dehydrogenases/reductases (SDR) family.</text>
</comment>
<dbReference type="GO" id="GO:0020037">
    <property type="term" value="F:heme binding"/>
    <property type="evidence" value="ECO:0007669"/>
    <property type="project" value="InterPro"/>
</dbReference>
<sequence length="515" mass="56484">MATTDRKVVLVTGCAPGGIGNALAREFHSKGCHVVATARKSSDISDLEEVGMSTLSLDVTNAESISAAKKAVEELGGGRLDILVNNAGRNLTLPALDAPIDEARLTFETNFFAVHALTQTFTPLLIATAASSTSSSGNGALIVNIGSVAAYIPYVFGAIYNASKAALHAYSNTLRLELEPYNVGVMVVVTGGVKSRIARTKRELPEGSLYLYQPRSSSTKFIYRLFGPFEGREDLPSNTCPPAAHNLSNMFDTNTIGPAIFLGVTVVPSLYLLFWGANEILYRIAARKAGCSMPVKYWHWDPFLGLDLFMKRINDMKAGDSIATDRILLKNNGKAVQTNAWGIKQYIWFSTYESSHVCAVGDGLFTTDGHAWKKSRQMINPVFARAQVSELSTFEVHLARMIVRIPKDGSTVDMQPLCKMLFLDSSTEFIFAHSMKLSRQCFTRYMLGKFKFLAGSEKKCLKKCAEVHKVIDGFIDEEILLQPSSENLPDTKSTAPYNCVLLKELVKTTGDRRVI</sequence>
<evidence type="ECO:0000256" key="4">
    <source>
        <dbReference type="SAM" id="Phobius"/>
    </source>
</evidence>
<comment type="caution">
    <text evidence="5">The sequence shown here is derived from an EMBL/GenBank/DDBJ whole genome shotgun (WGS) entry which is preliminary data.</text>
</comment>
<keyword evidence="4" id="KW-0812">Transmembrane</keyword>
<dbReference type="EMBL" id="JAAMPI010000530">
    <property type="protein sequence ID" value="KAF4630632.1"/>
    <property type="molecule type" value="Genomic_DNA"/>
</dbReference>
<evidence type="ECO:0000313" key="5">
    <source>
        <dbReference type="EMBL" id="KAF4630632.1"/>
    </source>
</evidence>
<dbReference type="SUPFAM" id="SSF48264">
    <property type="entry name" value="Cytochrome P450"/>
    <property type="match status" value="1"/>
</dbReference>
<evidence type="ECO:0000256" key="1">
    <source>
        <dbReference type="ARBA" id="ARBA00006484"/>
    </source>
</evidence>
<dbReference type="OrthoDB" id="2102561at2759"/>
<dbReference type="InterPro" id="IPR002347">
    <property type="entry name" value="SDR_fam"/>
</dbReference>
<dbReference type="Gene3D" id="3.40.50.720">
    <property type="entry name" value="NAD(P)-binding Rossmann-like Domain"/>
    <property type="match status" value="1"/>
</dbReference>
<dbReference type="GO" id="GO:0006654">
    <property type="term" value="P:phosphatidic acid biosynthetic process"/>
    <property type="evidence" value="ECO:0007669"/>
    <property type="project" value="TreeGrafter"/>
</dbReference>
<keyword evidence="2" id="KW-0521">NADP</keyword>
<dbReference type="GO" id="GO:0004806">
    <property type="term" value="F:triacylglycerol lipase activity"/>
    <property type="evidence" value="ECO:0007669"/>
    <property type="project" value="TreeGrafter"/>
</dbReference>
<proteinExistence type="inferred from homology"/>
<gene>
    <name evidence="5" type="ORF">G7Y89_g7506</name>
</gene>
<protein>
    <submittedName>
        <fullName evidence="5">Uncharacterized protein</fullName>
    </submittedName>
</protein>
<dbReference type="InterPro" id="IPR036396">
    <property type="entry name" value="Cyt_P450_sf"/>
</dbReference>
<dbReference type="Proteomes" id="UP000566819">
    <property type="component" value="Unassembled WGS sequence"/>
</dbReference>
<dbReference type="GO" id="GO:0005783">
    <property type="term" value="C:endoplasmic reticulum"/>
    <property type="evidence" value="ECO:0007669"/>
    <property type="project" value="TreeGrafter"/>
</dbReference>
<dbReference type="GO" id="GO:0004497">
    <property type="term" value="F:monooxygenase activity"/>
    <property type="evidence" value="ECO:0007669"/>
    <property type="project" value="InterPro"/>
</dbReference>
<dbReference type="GO" id="GO:0005811">
    <property type="term" value="C:lipid droplet"/>
    <property type="evidence" value="ECO:0007669"/>
    <property type="project" value="TreeGrafter"/>
</dbReference>
<dbReference type="GO" id="GO:0019433">
    <property type="term" value="P:triglyceride catabolic process"/>
    <property type="evidence" value="ECO:0007669"/>
    <property type="project" value="TreeGrafter"/>
</dbReference>
<dbReference type="PRINTS" id="PR00080">
    <property type="entry name" value="SDRFAMILY"/>
</dbReference>
<dbReference type="GO" id="GO:0005506">
    <property type="term" value="F:iron ion binding"/>
    <property type="evidence" value="ECO:0007669"/>
    <property type="project" value="InterPro"/>
</dbReference>
<dbReference type="AlphaFoldDB" id="A0A8H4RIE6"/>
<keyword evidence="6" id="KW-1185">Reference proteome</keyword>
<name>A0A8H4RIE6_9HELO</name>
<evidence type="ECO:0000313" key="6">
    <source>
        <dbReference type="Proteomes" id="UP000566819"/>
    </source>
</evidence>
<dbReference type="PROSITE" id="PS00061">
    <property type="entry name" value="ADH_SHORT"/>
    <property type="match status" value="1"/>
</dbReference>
<dbReference type="GO" id="GO:0016705">
    <property type="term" value="F:oxidoreductase activity, acting on paired donors, with incorporation or reduction of molecular oxygen"/>
    <property type="evidence" value="ECO:0007669"/>
    <property type="project" value="InterPro"/>
</dbReference>